<protein>
    <recommendedName>
        <fullName evidence="4">Lipoprotein</fullName>
    </recommendedName>
</protein>
<evidence type="ECO:0008006" key="4">
    <source>
        <dbReference type="Google" id="ProtNLM"/>
    </source>
</evidence>
<proteinExistence type="predicted"/>
<dbReference type="EMBL" id="JAAMPU010000088">
    <property type="protein sequence ID" value="NMH26508.1"/>
    <property type="molecule type" value="Genomic_DNA"/>
</dbReference>
<organism evidence="2 3">
    <name type="scientific">Flavobacterium silvaticum</name>
    <dbReference type="NCBI Taxonomy" id="1852020"/>
    <lineage>
        <taxon>Bacteria</taxon>
        <taxon>Pseudomonadati</taxon>
        <taxon>Bacteroidota</taxon>
        <taxon>Flavobacteriia</taxon>
        <taxon>Flavobacteriales</taxon>
        <taxon>Flavobacteriaceae</taxon>
        <taxon>Flavobacterium</taxon>
    </lineage>
</organism>
<feature type="chain" id="PRO_5037836468" description="Lipoprotein" evidence="1">
    <location>
        <begin position="19"/>
        <end position="152"/>
    </location>
</feature>
<name>A0A972FIR0_9FLAO</name>
<dbReference type="Proteomes" id="UP000712080">
    <property type="component" value="Unassembled WGS sequence"/>
</dbReference>
<evidence type="ECO:0000256" key="1">
    <source>
        <dbReference type="SAM" id="SignalP"/>
    </source>
</evidence>
<evidence type="ECO:0000313" key="2">
    <source>
        <dbReference type="EMBL" id="NMH26508.1"/>
    </source>
</evidence>
<keyword evidence="3" id="KW-1185">Reference proteome</keyword>
<evidence type="ECO:0000313" key="3">
    <source>
        <dbReference type="Proteomes" id="UP000712080"/>
    </source>
</evidence>
<accession>A0A972FIR0</accession>
<dbReference type="AlphaFoldDB" id="A0A972FIR0"/>
<feature type="signal peptide" evidence="1">
    <location>
        <begin position="1"/>
        <end position="18"/>
    </location>
</feature>
<reference evidence="2" key="1">
    <citation type="submission" date="2020-02" db="EMBL/GenBank/DDBJ databases">
        <title>Flavobacterium sp. genome.</title>
        <authorList>
            <person name="Jung H.S."/>
            <person name="Baek J.H."/>
            <person name="Jeon C.O."/>
        </authorList>
    </citation>
    <scope>NUCLEOTIDE SEQUENCE</scope>
    <source>
        <strain evidence="2">SE-s28</strain>
    </source>
</reference>
<dbReference type="PROSITE" id="PS51257">
    <property type="entry name" value="PROKAR_LIPOPROTEIN"/>
    <property type="match status" value="1"/>
</dbReference>
<sequence>MKILKIILLSLLISTVSACMQKENSKANAGKQKTVDKDDFHIDNYNISMIRLIANPEEYHGKEIRVQGYLNLQFEGDAIYLHEDDYKNAIFKNSFWVEFSNEVLTQNPTDGINNQYVTIVGTFDMNSRGHMGVFAGTIKNITEIYSRNIDEK</sequence>
<gene>
    <name evidence="2" type="ORF">G6047_00555</name>
</gene>
<dbReference type="RefSeq" id="WP_169525389.1">
    <property type="nucleotide sequence ID" value="NZ_JAAMPU010000088.1"/>
</dbReference>
<comment type="caution">
    <text evidence="2">The sequence shown here is derived from an EMBL/GenBank/DDBJ whole genome shotgun (WGS) entry which is preliminary data.</text>
</comment>
<keyword evidence="1" id="KW-0732">Signal</keyword>